<name>A0A0P8W1P0_9CLOT</name>
<organism evidence="1 2">
    <name type="scientific">Oxobacter pfennigii</name>
    <dbReference type="NCBI Taxonomy" id="36849"/>
    <lineage>
        <taxon>Bacteria</taxon>
        <taxon>Bacillati</taxon>
        <taxon>Bacillota</taxon>
        <taxon>Clostridia</taxon>
        <taxon>Eubacteriales</taxon>
        <taxon>Clostridiaceae</taxon>
        <taxon>Oxobacter</taxon>
    </lineage>
</organism>
<gene>
    <name evidence="1" type="ORF">OXPF_41550</name>
</gene>
<proteinExistence type="predicted"/>
<dbReference type="Proteomes" id="UP000050326">
    <property type="component" value="Unassembled WGS sequence"/>
</dbReference>
<dbReference type="RefSeq" id="WP_160317284.1">
    <property type="nucleotide sequence ID" value="NZ_LKET01000068.1"/>
</dbReference>
<comment type="caution">
    <text evidence="1">The sequence shown here is derived from an EMBL/GenBank/DDBJ whole genome shotgun (WGS) entry which is preliminary data.</text>
</comment>
<reference evidence="1 2" key="1">
    <citation type="submission" date="2015-09" db="EMBL/GenBank/DDBJ databases">
        <title>Genome sequence of Oxobacter pfennigii DSM 3222.</title>
        <authorList>
            <person name="Poehlein A."/>
            <person name="Bengelsdorf F.R."/>
            <person name="Schiel-Bengelsdorf B."/>
            <person name="Duerre P."/>
            <person name="Daniel R."/>
        </authorList>
    </citation>
    <scope>NUCLEOTIDE SEQUENCE [LARGE SCALE GENOMIC DNA]</scope>
    <source>
        <strain evidence="1 2">DSM 3222</strain>
    </source>
</reference>
<evidence type="ECO:0000313" key="1">
    <source>
        <dbReference type="EMBL" id="KPU42370.1"/>
    </source>
</evidence>
<evidence type="ECO:0000313" key="2">
    <source>
        <dbReference type="Proteomes" id="UP000050326"/>
    </source>
</evidence>
<keyword evidence="2" id="KW-1185">Reference proteome</keyword>
<protein>
    <submittedName>
        <fullName evidence="1">Uncharacterized protein</fullName>
    </submittedName>
</protein>
<dbReference type="EMBL" id="LKET01000068">
    <property type="protein sequence ID" value="KPU42370.1"/>
    <property type="molecule type" value="Genomic_DNA"/>
</dbReference>
<dbReference type="AlphaFoldDB" id="A0A0P8W1P0"/>
<accession>A0A0P8W1P0</accession>
<sequence>MADCNQCKFFKKDERICEFNNYKHLINLMNKTRYSAEVPCMVKLIWNID</sequence>